<gene>
    <name evidence="3" type="ORF">AB1Y20_013595</name>
</gene>
<proteinExistence type="predicted"/>
<evidence type="ECO:0000313" key="4">
    <source>
        <dbReference type="Proteomes" id="UP001515480"/>
    </source>
</evidence>
<dbReference type="AlphaFoldDB" id="A0AB34IIB1"/>
<dbReference type="PANTHER" id="PTHR34876:SF4">
    <property type="entry name" value="1,4-BETA-D-GLUCAN CELLOBIOHYDROLASE C-RELATED"/>
    <property type="match status" value="1"/>
</dbReference>
<dbReference type="EMBL" id="JBGBPQ010000026">
    <property type="protein sequence ID" value="KAL1499081.1"/>
    <property type="molecule type" value="Genomic_DNA"/>
</dbReference>
<keyword evidence="2" id="KW-1133">Transmembrane helix</keyword>
<keyword evidence="2" id="KW-0472">Membrane</keyword>
<evidence type="ECO:0000256" key="1">
    <source>
        <dbReference type="SAM" id="MobiDB-lite"/>
    </source>
</evidence>
<dbReference type="PRINTS" id="PR00733">
    <property type="entry name" value="GLHYDRLASE6"/>
</dbReference>
<evidence type="ECO:0000313" key="3">
    <source>
        <dbReference type="EMBL" id="KAL1499081.1"/>
    </source>
</evidence>
<feature type="region of interest" description="Disordered" evidence="1">
    <location>
        <begin position="443"/>
        <end position="468"/>
    </location>
</feature>
<dbReference type="GO" id="GO:0030245">
    <property type="term" value="P:cellulose catabolic process"/>
    <property type="evidence" value="ECO:0007669"/>
    <property type="project" value="InterPro"/>
</dbReference>
<evidence type="ECO:0000256" key="2">
    <source>
        <dbReference type="SAM" id="Phobius"/>
    </source>
</evidence>
<dbReference type="SUPFAM" id="SSF51989">
    <property type="entry name" value="Glycosyl hydrolases family 6, cellulases"/>
    <property type="match status" value="1"/>
</dbReference>
<name>A0AB34IIB1_PRYPA</name>
<dbReference type="Gene3D" id="3.20.20.40">
    <property type="entry name" value="1, 4-beta cellobiohydrolase"/>
    <property type="match status" value="1"/>
</dbReference>
<dbReference type="Proteomes" id="UP001515480">
    <property type="component" value="Unassembled WGS sequence"/>
</dbReference>
<organism evidence="3 4">
    <name type="scientific">Prymnesium parvum</name>
    <name type="common">Toxic golden alga</name>
    <dbReference type="NCBI Taxonomy" id="97485"/>
    <lineage>
        <taxon>Eukaryota</taxon>
        <taxon>Haptista</taxon>
        <taxon>Haptophyta</taxon>
        <taxon>Prymnesiophyceae</taxon>
        <taxon>Prymnesiales</taxon>
        <taxon>Prymnesiaceae</taxon>
        <taxon>Prymnesium</taxon>
    </lineage>
</organism>
<dbReference type="InterPro" id="IPR016288">
    <property type="entry name" value="Beta_cellobiohydrolase"/>
</dbReference>
<dbReference type="InterPro" id="IPR036434">
    <property type="entry name" value="Beta_cellobiohydrolase_sf"/>
</dbReference>
<feature type="transmembrane region" description="Helical" evidence="2">
    <location>
        <begin position="502"/>
        <end position="520"/>
    </location>
</feature>
<protein>
    <recommendedName>
        <fullName evidence="5">Glucanase</fullName>
    </recommendedName>
</protein>
<keyword evidence="2" id="KW-0812">Transmembrane</keyword>
<accession>A0AB34IIB1</accession>
<evidence type="ECO:0008006" key="5">
    <source>
        <dbReference type="Google" id="ProtNLM"/>
    </source>
</evidence>
<keyword evidence="4" id="KW-1185">Reference proteome</keyword>
<dbReference type="GO" id="GO:0004553">
    <property type="term" value="F:hydrolase activity, hydrolyzing O-glycosyl compounds"/>
    <property type="evidence" value="ECO:0007669"/>
    <property type="project" value="InterPro"/>
</dbReference>
<dbReference type="PANTHER" id="PTHR34876">
    <property type="match status" value="1"/>
</dbReference>
<sequence length="572" mass="61226">MSASDDSANAFAAAKHKFWVDPVVRQRLDELFLHGAEDQASLDVLRSTESLPSAFWLDSIAKIQDASASLQGLLADVTAQHAPPLLVLVLSNLPDRRCDLLRGAQICCAYRSDGSCQPAASGACEKGIAEYAQNFIDPIAALLRRHAEVPLAVVLEPAALPSLSTRHDPGTLGRCAGNATYAAYTTGLRYAVHKLHEAAPHASLYLDAGHGGSLRSRGARENFAHLVADLGIHPRLRGFSTNVGAYQPIGTACPASAFPLAAYCRGPWGLSHPLPPCCRDPCAPSGYATSDGNNELNFVQALDMQLRQVIPDFRPRFLIDTARNGVDDMRESCANWCNIRGAGLGLWPRVDTALPQLIDAYFWIRHPGLSDGCTSQLLGGSDCEPQCASADSVGLGFHEPEAPNAGEWFRWQLVQLASHAHMQRQDPSVLGLRGLPRIRASSPLMSGGVKSAGAGSASVQAEHPPSSPKLVAEREVTGEDPSIAPTLLATTQLLDNDESIDSLVFVLAAALPLLIGMSVLRKAMLSRRVKDTRNNHCNLSTGDDATPLNQSDGDAYLMKEASANAHHYRPVD</sequence>
<reference evidence="3 4" key="1">
    <citation type="journal article" date="2024" name="Science">
        <title>Giant polyketide synthase enzymes in the biosynthesis of giant marine polyether toxins.</title>
        <authorList>
            <person name="Fallon T.R."/>
            <person name="Shende V.V."/>
            <person name="Wierzbicki I.H."/>
            <person name="Pendleton A.L."/>
            <person name="Watervoot N.F."/>
            <person name="Auber R.P."/>
            <person name="Gonzalez D.J."/>
            <person name="Wisecaver J.H."/>
            <person name="Moore B.S."/>
        </authorList>
    </citation>
    <scope>NUCLEOTIDE SEQUENCE [LARGE SCALE GENOMIC DNA]</scope>
    <source>
        <strain evidence="3 4">12B1</strain>
    </source>
</reference>
<comment type="caution">
    <text evidence="3">The sequence shown here is derived from an EMBL/GenBank/DDBJ whole genome shotgun (WGS) entry which is preliminary data.</text>
</comment>
<dbReference type="Pfam" id="PF01341">
    <property type="entry name" value="Glyco_hydro_6"/>
    <property type="match status" value="1"/>
</dbReference>
<feature type="compositionally biased region" description="Low complexity" evidence="1">
    <location>
        <begin position="446"/>
        <end position="461"/>
    </location>
</feature>